<accession>A0AAW2RGS9</accession>
<reference evidence="2" key="2">
    <citation type="journal article" date="2024" name="Plant">
        <title>Genomic evolution and insights into agronomic trait innovations of Sesamum species.</title>
        <authorList>
            <person name="Miao H."/>
            <person name="Wang L."/>
            <person name="Qu L."/>
            <person name="Liu H."/>
            <person name="Sun Y."/>
            <person name="Le M."/>
            <person name="Wang Q."/>
            <person name="Wei S."/>
            <person name="Zheng Y."/>
            <person name="Lin W."/>
            <person name="Duan Y."/>
            <person name="Cao H."/>
            <person name="Xiong S."/>
            <person name="Wang X."/>
            <person name="Wei L."/>
            <person name="Li C."/>
            <person name="Ma Q."/>
            <person name="Ju M."/>
            <person name="Zhao R."/>
            <person name="Li G."/>
            <person name="Mu C."/>
            <person name="Tian Q."/>
            <person name="Mei H."/>
            <person name="Zhang T."/>
            <person name="Gao T."/>
            <person name="Zhang H."/>
        </authorList>
    </citation>
    <scope>NUCLEOTIDE SEQUENCE</scope>
    <source>
        <strain evidence="2">G02</strain>
    </source>
</reference>
<evidence type="ECO:0000313" key="2">
    <source>
        <dbReference type="EMBL" id="KAL0378648.1"/>
    </source>
</evidence>
<comment type="caution">
    <text evidence="2">The sequence shown here is derived from an EMBL/GenBank/DDBJ whole genome shotgun (WGS) entry which is preliminary data.</text>
</comment>
<evidence type="ECO:0000259" key="1">
    <source>
        <dbReference type="Pfam" id="PF13966"/>
    </source>
</evidence>
<dbReference type="InterPro" id="IPR026960">
    <property type="entry name" value="RVT-Znf"/>
</dbReference>
<dbReference type="Pfam" id="PF13966">
    <property type="entry name" value="zf-RVT"/>
    <property type="match status" value="1"/>
</dbReference>
<dbReference type="AlphaFoldDB" id="A0AAW2RGS9"/>
<reference evidence="2" key="1">
    <citation type="submission" date="2020-06" db="EMBL/GenBank/DDBJ databases">
        <authorList>
            <person name="Li T."/>
            <person name="Hu X."/>
            <person name="Zhang T."/>
            <person name="Song X."/>
            <person name="Zhang H."/>
            <person name="Dai N."/>
            <person name="Sheng W."/>
            <person name="Hou X."/>
            <person name="Wei L."/>
        </authorList>
    </citation>
    <scope>NUCLEOTIDE SEQUENCE</scope>
    <source>
        <strain evidence="2">G02</strain>
        <tissue evidence="2">Leaf</tissue>
    </source>
</reference>
<protein>
    <recommendedName>
        <fullName evidence="1">Reverse transcriptase zinc-binding domain-containing protein</fullName>
    </recommendedName>
</protein>
<sequence>MEGVFHLWTDIWHPRGPLSHSFPRGPMVTGLPLDSLLRSVINHGEWNWPSARNVEIQEIIAGLPPIHHNQPDSIIWKARDGKFTTASAVTFLQPPSAPADWQWLLGGRFKIPRHDFILWLALLERLTTMDRIWLGVHDPGCVLCGGATMETHEHLFFQCPFSAHCIQKLKSVVRFQWLGCGWRQDTR</sequence>
<organism evidence="2">
    <name type="scientific">Sesamum radiatum</name>
    <name type="common">Black benniseed</name>
    <dbReference type="NCBI Taxonomy" id="300843"/>
    <lineage>
        <taxon>Eukaryota</taxon>
        <taxon>Viridiplantae</taxon>
        <taxon>Streptophyta</taxon>
        <taxon>Embryophyta</taxon>
        <taxon>Tracheophyta</taxon>
        <taxon>Spermatophyta</taxon>
        <taxon>Magnoliopsida</taxon>
        <taxon>eudicotyledons</taxon>
        <taxon>Gunneridae</taxon>
        <taxon>Pentapetalae</taxon>
        <taxon>asterids</taxon>
        <taxon>lamiids</taxon>
        <taxon>Lamiales</taxon>
        <taxon>Pedaliaceae</taxon>
        <taxon>Sesamum</taxon>
    </lineage>
</organism>
<feature type="domain" description="Reverse transcriptase zinc-binding" evidence="1">
    <location>
        <begin position="83"/>
        <end position="163"/>
    </location>
</feature>
<proteinExistence type="predicted"/>
<dbReference type="EMBL" id="JACGWJ010000013">
    <property type="protein sequence ID" value="KAL0378648.1"/>
    <property type="molecule type" value="Genomic_DNA"/>
</dbReference>
<name>A0AAW2RGS9_SESRA</name>
<gene>
    <name evidence="2" type="ORF">Sradi_3170300</name>
</gene>